<dbReference type="EMBL" id="LQYW01000043">
    <property type="protein sequence ID" value="KYD31069.1"/>
    <property type="molecule type" value="Genomic_DNA"/>
</dbReference>
<evidence type="ECO:0008006" key="4">
    <source>
        <dbReference type="Google" id="ProtNLM"/>
    </source>
</evidence>
<reference evidence="2 3" key="1">
    <citation type="submission" date="2016-01" db="EMBL/GenBank/DDBJ databases">
        <title>Draft Genome Sequences of Seven Thermophilic Sporeformers Isolated from Foods.</title>
        <authorList>
            <person name="Berendsen E.M."/>
            <person name="Wells-Bennik M.H."/>
            <person name="Krawcyk A.O."/>
            <person name="De Jong A."/>
            <person name="Holsappel S."/>
            <person name="Eijlander R.T."/>
            <person name="Kuipers O.P."/>
        </authorList>
    </citation>
    <scope>NUCLEOTIDE SEQUENCE [LARGE SCALE GENOMIC DNA]</scope>
    <source>
        <strain evidence="2 3">B4110</strain>
    </source>
</reference>
<proteinExistence type="predicted"/>
<evidence type="ECO:0000313" key="2">
    <source>
        <dbReference type="EMBL" id="KYD31069.1"/>
    </source>
</evidence>
<comment type="caution">
    <text evidence="2">The sequence shown here is derived from an EMBL/GenBank/DDBJ whole genome shotgun (WGS) entry which is preliminary data.</text>
</comment>
<sequence length="321" mass="37125">MKRFFFAIIACFVFTIAHDGPHAFAQIQKQELEQYISSIGWTMEDLLNYLDDYQMTVADFQTMDELKQWLGTPITEENFHQLLTRYQLTQEELEALLGQFGETVQDYTFIDDLDAAVGFYLRHNEQMQQINDMLGAIGFTEKEANRLFAHIASLHHQNLKQQLEALSARIQPFLQVEDATQLTKQQQKQLFSIWEDVLAALEIQPKFYLEKNGDKQEVSYRRLLSMDTLGGRDLRVELYNQKGELLSDVQLSEEMFTSGYVFRAGEKLIDASALASEMKEKMYGEKMPDTASPYLANMLLGLLFVLLGAYVYWRARSKLAE</sequence>
<keyword evidence="1" id="KW-0812">Transmembrane</keyword>
<evidence type="ECO:0000313" key="3">
    <source>
        <dbReference type="Proteomes" id="UP000075324"/>
    </source>
</evidence>
<gene>
    <name evidence="2" type="ORF">B4110_3279</name>
</gene>
<dbReference type="InterPro" id="IPR030832">
    <property type="entry name" value="Acidic_LPXTA"/>
</dbReference>
<dbReference type="PATRIC" id="fig|153151.4.peg.2741"/>
<protein>
    <recommendedName>
        <fullName evidence="4">Processed acidic surface protein</fullName>
    </recommendedName>
</protein>
<dbReference type="Proteomes" id="UP000075324">
    <property type="component" value="Unassembled WGS sequence"/>
</dbReference>
<dbReference type="RefSeq" id="WP_015865179.1">
    <property type="nucleotide sequence ID" value="NZ_JARTKR010000016.1"/>
</dbReference>
<evidence type="ECO:0000256" key="1">
    <source>
        <dbReference type="SAM" id="Phobius"/>
    </source>
</evidence>
<keyword evidence="1" id="KW-0472">Membrane</keyword>
<dbReference type="AlphaFoldDB" id="A0A150N2X9"/>
<feature type="transmembrane region" description="Helical" evidence="1">
    <location>
        <begin position="294"/>
        <end position="313"/>
    </location>
</feature>
<organism evidence="2 3">
    <name type="scientific">Parageobacillus toebii</name>
    <dbReference type="NCBI Taxonomy" id="153151"/>
    <lineage>
        <taxon>Bacteria</taxon>
        <taxon>Bacillati</taxon>
        <taxon>Bacillota</taxon>
        <taxon>Bacilli</taxon>
        <taxon>Bacillales</taxon>
        <taxon>Anoxybacillaceae</taxon>
        <taxon>Parageobacillus</taxon>
    </lineage>
</organism>
<accession>A0A150N2X9</accession>
<keyword evidence="1" id="KW-1133">Transmembrane helix</keyword>
<dbReference type="NCBIfam" id="TIGR04383">
    <property type="entry name" value="acidic_w_LPXTA"/>
    <property type="match status" value="1"/>
</dbReference>
<name>A0A150N2X9_9BACL</name>